<accession>A0A1W0WUV7</accession>
<protein>
    <submittedName>
        <fullName evidence="2">Uncharacterized protein</fullName>
    </submittedName>
</protein>
<feature type="compositionally biased region" description="Basic and acidic residues" evidence="1">
    <location>
        <begin position="103"/>
        <end position="113"/>
    </location>
</feature>
<evidence type="ECO:0000313" key="3">
    <source>
        <dbReference type="Proteomes" id="UP000192578"/>
    </source>
</evidence>
<evidence type="ECO:0000256" key="1">
    <source>
        <dbReference type="SAM" id="MobiDB-lite"/>
    </source>
</evidence>
<feature type="region of interest" description="Disordered" evidence="1">
    <location>
        <begin position="1"/>
        <end position="39"/>
    </location>
</feature>
<reference evidence="3" key="1">
    <citation type="submission" date="2017-01" db="EMBL/GenBank/DDBJ databases">
        <title>Comparative genomics of anhydrobiosis in the tardigrade Hypsibius dujardini.</title>
        <authorList>
            <person name="Yoshida Y."/>
            <person name="Koutsovoulos G."/>
            <person name="Laetsch D."/>
            <person name="Stevens L."/>
            <person name="Kumar S."/>
            <person name="Horikawa D."/>
            <person name="Ishino K."/>
            <person name="Komine S."/>
            <person name="Tomita M."/>
            <person name="Blaxter M."/>
            <person name="Arakawa K."/>
        </authorList>
    </citation>
    <scope>NUCLEOTIDE SEQUENCE [LARGE SCALE GENOMIC DNA]</scope>
    <source>
        <strain evidence="3">Z151</strain>
    </source>
</reference>
<gene>
    <name evidence="2" type="ORF">BV898_07053</name>
</gene>
<proteinExistence type="predicted"/>
<feature type="region of interest" description="Disordered" evidence="1">
    <location>
        <begin position="73"/>
        <end position="113"/>
    </location>
</feature>
<dbReference type="EMBL" id="MTYJ01000044">
    <property type="protein sequence ID" value="OQV18998.1"/>
    <property type="molecule type" value="Genomic_DNA"/>
</dbReference>
<organism evidence="2 3">
    <name type="scientific">Hypsibius exemplaris</name>
    <name type="common">Freshwater tardigrade</name>
    <dbReference type="NCBI Taxonomy" id="2072580"/>
    <lineage>
        <taxon>Eukaryota</taxon>
        <taxon>Metazoa</taxon>
        <taxon>Ecdysozoa</taxon>
        <taxon>Tardigrada</taxon>
        <taxon>Eutardigrada</taxon>
        <taxon>Parachela</taxon>
        <taxon>Hypsibioidea</taxon>
        <taxon>Hypsibiidae</taxon>
        <taxon>Hypsibius</taxon>
    </lineage>
</organism>
<evidence type="ECO:0000313" key="2">
    <source>
        <dbReference type="EMBL" id="OQV18998.1"/>
    </source>
</evidence>
<name>A0A1W0WUV7_HYPEX</name>
<comment type="caution">
    <text evidence="2">The sequence shown here is derived from an EMBL/GenBank/DDBJ whole genome shotgun (WGS) entry which is preliminary data.</text>
</comment>
<dbReference type="Proteomes" id="UP000192578">
    <property type="component" value="Unassembled WGS sequence"/>
</dbReference>
<keyword evidence="3" id="KW-1185">Reference proteome</keyword>
<sequence length="113" mass="12382">MADHLPQPPLFNAAASRPENNRPTPVEYRRSPLTTVGKETVPELGKRLGLQAGTLKELKQNGFTYAEELNVLLPSERRNGGHSTQGQGDPPKPPVSTSGCQRPTDRSKERRGL</sequence>
<dbReference type="AlphaFoldDB" id="A0A1W0WUV7"/>